<gene>
    <name evidence="2" type="primary">LOC115181726</name>
</gene>
<name>A0A674AKX1_SALTR</name>
<dbReference type="InParanoid" id="A0A674AKX1"/>
<sequence>LGITGISQFKGDDGGFSATLDKLKLKHVGSAGCELHNLEGDLLCWQRLDEVTTCTQTLRRPEKQTEGDLLCWQRLDEVTTCTQTLRRPEKQTEGDLLCWQRLDEVTTCTQTLRRLEKQTEGDLLCWQRLDEVTTCTQTLRRPEKQTEGDLLCWQRLDEVTTCTQTLRRPEKQTEGDLLCWQRLDEVTTCTQTLRRLEKQTEGDLLCCQRLDEVTTCTQTLRRPEKQTEGDLLCWQRLDEVTTCTQTLRRPEKQTEGDLLCWQRLDEVTTCTQTLRRPEKQTEEEGEGDGATKFVAHFLPAIPLDWVVAVGWLNLVTPSPPRHSFSSCGPWPNSLSKTTIQFCTAAAQLCVCVGGPWAAAMLSLDEPLDLMLPRGRVNGRDRGARSPSTLTLSPIPFKRARQLRMADDGTAVIVPVSPASPHTGVLVVSQERPETPPTPPAVDLSTSPSSRHTSSSPEMTNGNGVSHHIIAGVSRNHLTVRTLLNCPVPLCERRKRDASQLYHLHLHLSHLADALIQSDLQIGAFTYNIQ</sequence>
<proteinExistence type="predicted"/>
<dbReference type="AlphaFoldDB" id="A0A674AKX1"/>
<evidence type="ECO:0000313" key="3">
    <source>
        <dbReference type="Proteomes" id="UP000472277"/>
    </source>
</evidence>
<reference evidence="2" key="1">
    <citation type="submission" date="2025-08" db="UniProtKB">
        <authorList>
            <consortium name="Ensembl"/>
        </authorList>
    </citation>
    <scope>IDENTIFICATION</scope>
</reference>
<evidence type="ECO:0000313" key="2">
    <source>
        <dbReference type="Ensembl" id="ENSSTUP00000059011.1"/>
    </source>
</evidence>
<feature type="region of interest" description="Disordered" evidence="1">
    <location>
        <begin position="428"/>
        <end position="462"/>
    </location>
</feature>
<organism evidence="2 3">
    <name type="scientific">Salmo trutta</name>
    <name type="common">Brown trout</name>
    <dbReference type="NCBI Taxonomy" id="8032"/>
    <lineage>
        <taxon>Eukaryota</taxon>
        <taxon>Metazoa</taxon>
        <taxon>Chordata</taxon>
        <taxon>Craniata</taxon>
        <taxon>Vertebrata</taxon>
        <taxon>Euteleostomi</taxon>
        <taxon>Actinopterygii</taxon>
        <taxon>Neopterygii</taxon>
        <taxon>Teleostei</taxon>
        <taxon>Protacanthopterygii</taxon>
        <taxon>Salmoniformes</taxon>
        <taxon>Salmonidae</taxon>
        <taxon>Salmoninae</taxon>
        <taxon>Salmo</taxon>
    </lineage>
</organism>
<evidence type="ECO:0000256" key="1">
    <source>
        <dbReference type="SAM" id="MobiDB-lite"/>
    </source>
</evidence>
<feature type="compositionally biased region" description="Low complexity" evidence="1">
    <location>
        <begin position="444"/>
        <end position="456"/>
    </location>
</feature>
<keyword evidence="3" id="KW-1185">Reference proteome</keyword>
<dbReference type="Ensembl" id="ENSSTUT00000062013.1">
    <property type="protein sequence ID" value="ENSSTUP00000059011.1"/>
    <property type="gene ID" value="ENSSTUG00000025383.1"/>
</dbReference>
<dbReference type="Proteomes" id="UP000472277">
    <property type="component" value="Unassembled WGS sequence"/>
</dbReference>
<protein>
    <submittedName>
        <fullName evidence="2">Uncharacterized LOC115181726</fullName>
    </submittedName>
</protein>
<reference evidence="2" key="2">
    <citation type="submission" date="2025-09" db="UniProtKB">
        <authorList>
            <consortium name="Ensembl"/>
        </authorList>
    </citation>
    <scope>IDENTIFICATION</scope>
</reference>
<accession>A0A674AKX1</accession>